<reference evidence="1 2" key="1">
    <citation type="journal article" date="2016" name="Appl. Environ. Microbiol.">
        <title>Lack of Overt Genome Reduction in the Bryostatin-Producing Bryozoan Symbiont "Candidatus Endobugula sertula".</title>
        <authorList>
            <person name="Miller I.J."/>
            <person name="Vanee N."/>
            <person name="Fong S.S."/>
            <person name="Lim-Fong G.E."/>
            <person name="Kwan J.C."/>
        </authorList>
    </citation>
    <scope>NUCLEOTIDE SEQUENCE [LARGE SCALE GENOMIC DNA]</scope>
    <source>
        <strain evidence="1">AB1-4</strain>
    </source>
</reference>
<proteinExistence type="predicted"/>
<dbReference type="Proteomes" id="UP000242502">
    <property type="component" value="Unassembled WGS sequence"/>
</dbReference>
<dbReference type="EMBL" id="MDLC01000081">
    <property type="protein sequence ID" value="ODS22436.1"/>
    <property type="molecule type" value="Genomic_DNA"/>
</dbReference>
<evidence type="ECO:0000313" key="1">
    <source>
        <dbReference type="EMBL" id="ODS22436.1"/>
    </source>
</evidence>
<dbReference type="AlphaFoldDB" id="A0A1D2QLI6"/>
<evidence type="ECO:0000313" key="2">
    <source>
        <dbReference type="Proteomes" id="UP000242502"/>
    </source>
</evidence>
<organism evidence="1 2">
    <name type="scientific">Candidatus Endobugula sertula</name>
    <name type="common">Bugula neritina bacterial symbiont</name>
    <dbReference type="NCBI Taxonomy" id="62101"/>
    <lineage>
        <taxon>Bacteria</taxon>
        <taxon>Pseudomonadati</taxon>
        <taxon>Pseudomonadota</taxon>
        <taxon>Gammaproteobacteria</taxon>
        <taxon>Cellvibrionales</taxon>
        <taxon>Cellvibrionaceae</taxon>
        <taxon>Candidatus Endobugula</taxon>
    </lineage>
</organism>
<comment type="caution">
    <text evidence="1">The sequence shown here is derived from an EMBL/GenBank/DDBJ whole genome shotgun (WGS) entry which is preliminary data.</text>
</comment>
<gene>
    <name evidence="1" type="ORF">AB835_14165</name>
</gene>
<name>A0A1D2QLI6_9GAMM</name>
<protein>
    <submittedName>
        <fullName evidence="1">Uncharacterized protein</fullName>
    </submittedName>
</protein>
<sequence length="144" mass="16555">MHVNVESKLQTICERIEIPESKLTTRFVKYQAFQALIFHAYLLPRMPHQIGDTARGFRGLSKVWIAGFQIDGGRKKIQMFYKLNVLNHQSWPRCLIDLDGRVEIMSAKQSDKLWEPYLESERCLSATLTAAICQFPSSATYSNS</sequence>
<accession>A0A1D2QLI6</accession>